<dbReference type="SMART" id="SM00345">
    <property type="entry name" value="HTH_GNTR"/>
    <property type="match status" value="1"/>
</dbReference>
<evidence type="ECO:0000256" key="1">
    <source>
        <dbReference type="ARBA" id="ARBA00023015"/>
    </source>
</evidence>
<accession>A0ABQ2MRG2</accession>
<proteinExistence type="predicted"/>
<evidence type="ECO:0000313" key="5">
    <source>
        <dbReference type="EMBL" id="GGO56587.1"/>
    </source>
</evidence>
<dbReference type="CDD" id="cd07377">
    <property type="entry name" value="WHTH_GntR"/>
    <property type="match status" value="1"/>
</dbReference>
<dbReference type="PANTHER" id="PTHR44846:SF17">
    <property type="entry name" value="GNTR-FAMILY TRANSCRIPTIONAL REGULATOR"/>
    <property type="match status" value="1"/>
</dbReference>
<dbReference type="InterPro" id="IPR036390">
    <property type="entry name" value="WH_DNA-bd_sf"/>
</dbReference>
<dbReference type="Proteomes" id="UP000631535">
    <property type="component" value="Unassembled WGS sequence"/>
</dbReference>
<keyword evidence="3" id="KW-0804">Transcription</keyword>
<evidence type="ECO:0000256" key="3">
    <source>
        <dbReference type="ARBA" id="ARBA00023163"/>
    </source>
</evidence>
<keyword evidence="2" id="KW-0238">DNA-binding</keyword>
<dbReference type="InterPro" id="IPR036388">
    <property type="entry name" value="WH-like_DNA-bd_sf"/>
</dbReference>
<dbReference type="PROSITE" id="PS50949">
    <property type="entry name" value="HTH_GNTR"/>
    <property type="match status" value="1"/>
</dbReference>
<feature type="domain" description="HTH gntR-type" evidence="4">
    <location>
        <begin position="18"/>
        <end position="86"/>
    </location>
</feature>
<dbReference type="PANTHER" id="PTHR44846">
    <property type="entry name" value="MANNOSYL-D-GLYCERATE TRANSPORT/METABOLISM SYSTEM REPRESSOR MNGR-RELATED"/>
    <property type="match status" value="1"/>
</dbReference>
<dbReference type="EMBL" id="BMMP01000020">
    <property type="protein sequence ID" value="GGO56587.1"/>
    <property type="molecule type" value="Genomic_DNA"/>
</dbReference>
<dbReference type="SUPFAM" id="SSF46785">
    <property type="entry name" value="Winged helix' DNA-binding domain"/>
    <property type="match status" value="1"/>
</dbReference>
<protein>
    <submittedName>
        <fullName evidence="5">GntR family transcriptional regulator</fullName>
    </submittedName>
</protein>
<dbReference type="PRINTS" id="PR00035">
    <property type="entry name" value="HTHGNTR"/>
</dbReference>
<dbReference type="InterPro" id="IPR050679">
    <property type="entry name" value="Bact_HTH_transcr_reg"/>
</dbReference>
<dbReference type="InterPro" id="IPR000524">
    <property type="entry name" value="Tscrpt_reg_HTH_GntR"/>
</dbReference>
<dbReference type="Gene3D" id="3.40.1410.10">
    <property type="entry name" value="Chorismate lyase-like"/>
    <property type="match status" value="1"/>
</dbReference>
<dbReference type="Pfam" id="PF00392">
    <property type="entry name" value="GntR"/>
    <property type="match status" value="1"/>
</dbReference>
<name>A0ABQ2MRG2_9ACTN</name>
<dbReference type="InterPro" id="IPR011663">
    <property type="entry name" value="UTRA"/>
</dbReference>
<dbReference type="Pfam" id="PF07702">
    <property type="entry name" value="UTRA"/>
    <property type="match status" value="1"/>
</dbReference>
<dbReference type="SMART" id="SM00866">
    <property type="entry name" value="UTRA"/>
    <property type="match status" value="1"/>
</dbReference>
<dbReference type="RefSeq" id="WP_189039497.1">
    <property type="nucleotide sequence ID" value="NZ_BMMP01000020.1"/>
</dbReference>
<evidence type="ECO:0000313" key="6">
    <source>
        <dbReference type="Proteomes" id="UP000631535"/>
    </source>
</evidence>
<organism evidence="5 6">
    <name type="scientific">Streptomyces daqingensis</name>
    <dbReference type="NCBI Taxonomy" id="1472640"/>
    <lineage>
        <taxon>Bacteria</taxon>
        <taxon>Bacillati</taxon>
        <taxon>Actinomycetota</taxon>
        <taxon>Actinomycetes</taxon>
        <taxon>Kitasatosporales</taxon>
        <taxon>Streptomycetaceae</taxon>
        <taxon>Streptomyces</taxon>
    </lineage>
</organism>
<keyword evidence="6" id="KW-1185">Reference proteome</keyword>
<comment type="caution">
    <text evidence="5">The sequence shown here is derived from an EMBL/GenBank/DDBJ whole genome shotgun (WGS) entry which is preliminary data.</text>
</comment>
<gene>
    <name evidence="5" type="ORF">GCM10012287_50520</name>
</gene>
<evidence type="ECO:0000256" key="2">
    <source>
        <dbReference type="ARBA" id="ARBA00023125"/>
    </source>
</evidence>
<keyword evidence="1" id="KW-0805">Transcription regulation</keyword>
<dbReference type="SUPFAM" id="SSF64288">
    <property type="entry name" value="Chorismate lyase-like"/>
    <property type="match status" value="1"/>
</dbReference>
<evidence type="ECO:0000259" key="4">
    <source>
        <dbReference type="PROSITE" id="PS50949"/>
    </source>
</evidence>
<reference evidence="6" key="1">
    <citation type="journal article" date="2019" name="Int. J. Syst. Evol. Microbiol.">
        <title>The Global Catalogue of Microorganisms (GCM) 10K type strain sequencing project: providing services to taxonomists for standard genome sequencing and annotation.</title>
        <authorList>
            <consortium name="The Broad Institute Genomics Platform"/>
            <consortium name="The Broad Institute Genome Sequencing Center for Infectious Disease"/>
            <person name="Wu L."/>
            <person name="Ma J."/>
        </authorList>
    </citation>
    <scope>NUCLEOTIDE SEQUENCE [LARGE SCALE GENOMIC DNA]</scope>
    <source>
        <strain evidence="6">CGMCC 4.7178</strain>
    </source>
</reference>
<dbReference type="InterPro" id="IPR028978">
    <property type="entry name" value="Chorismate_lyase_/UTRA_dom_sf"/>
</dbReference>
<sequence>MAALPSGVLGTLDPTSDRAVFRQIADQLREAIDKGRFKEGAKLPSEAELTDHFGVSRMTVRNSLSVLQSEGLVSSEHGRGVFVRPRPPVRRLASDRFARRHREQGKSAFTVEAEAAGSRPEVDSLEVREERATPDISARLGSVRKVLARRRRYLLDGKPVETAVSYLPLDIARDTPIAEPNPGPGGIYARLEELGHQLDHFEEEVRARMPAPDEVKALRLASGVPVIHLVRTAYDTEGRAVEVCDTVMSADAYVLAYQLPAN</sequence>
<dbReference type="Gene3D" id="1.10.10.10">
    <property type="entry name" value="Winged helix-like DNA-binding domain superfamily/Winged helix DNA-binding domain"/>
    <property type="match status" value="1"/>
</dbReference>